<sequence>MLPGSRGWRSAISSSIRSPSRHAAILARSPSSLSASQVHQSTKQIPLIGIPARPTSIAVTVIATVHQARNYTQNTMTTPVFSTLHHVTERKLNKLAAHRDKFEADKKTILTQVSAASDRQAKVQALLDGFQLYGITASNADVSIRNLERFIHQAKHDPSVSASLLRDWQSKLEHELDVISVKYEYAALFGRLVTEWIESSNPQAAVSGANNPGSDSGSEMSEDFDHVGRKEMHEQRSEWEKYAFTEKKVDQSKIEAYLNEIFGTTLQAKKIKKSPLQNLRQSMKNVMDFKSELSTPKPKRTDDPVLQNILSGEHRFTVEKLKSCIRGVLMSDLFTGEKRQSLVDLESRPAVLSEMVDVLNMDLDGLDTWKWEPAPVPLSMRRQLNGKYRVYMDEEIHQAILLHFVGKTWAVAMKKAFTTFYHSGAWTQSPYRVMGQKARKRREYYVHGSTNQSTTVRNHRRETYQEKYFMTQLPDNDFEDIRDYAADEDDDVFVGTRDSPLATKQSMLRLVTTEMLLNTKVYGEFTVVQSDFKWFGPSIPHDTMFAVLKFFGVPGKWLRFFKTFLEAPVVFAQDGVAAQAHARKCGIPMSHILSDSLGEAVLFCLDFAVNKRTEGANIYRFHDDLWFWGQESTCISAWNAMQEFSSIMGLELNKEKTGAALIVANKDNARPVPAALPQGTIKWGFLNLDAEAGRWVIDRAQVDEHIEELRRQLAACRSVMAWVQAWNSYVDRFFSTNFGQPANCFGRQHNDMIINTFEHIQRSLFTDTSTPNVTDHLRGMLKERFGTDDSVPDGFFYFPIELGGLGLRNPFISVFATHKKSFRDPGERIDRAFEDEQEEYERLKERWDTGDDRPKRSKYAPAPLAMDSGTETDADDPFMSVEEYTRYREQVSVHLHMAYTNLLECPPEERVESSTELEGDLRKGGLDQSPYWLWIYNLYAGDMKQRFGGLQLGERDLLPVGLVGVLKSEKVRWEG</sequence>
<reference evidence="2" key="1">
    <citation type="journal article" date="2020" name="Stud. Mycol.">
        <title>101 Dothideomycetes genomes: a test case for predicting lifestyles and emergence of pathogens.</title>
        <authorList>
            <person name="Haridas S."/>
            <person name="Albert R."/>
            <person name="Binder M."/>
            <person name="Bloem J."/>
            <person name="Labutti K."/>
            <person name="Salamov A."/>
            <person name="Andreopoulos B."/>
            <person name="Baker S."/>
            <person name="Barry K."/>
            <person name="Bills G."/>
            <person name="Bluhm B."/>
            <person name="Cannon C."/>
            <person name="Castanera R."/>
            <person name="Culley D."/>
            <person name="Daum C."/>
            <person name="Ezra D."/>
            <person name="Gonzalez J."/>
            <person name="Henrissat B."/>
            <person name="Kuo A."/>
            <person name="Liang C."/>
            <person name="Lipzen A."/>
            <person name="Lutzoni F."/>
            <person name="Magnuson J."/>
            <person name="Mondo S."/>
            <person name="Nolan M."/>
            <person name="Ohm R."/>
            <person name="Pangilinan J."/>
            <person name="Park H.-J."/>
            <person name="Ramirez L."/>
            <person name="Alfaro M."/>
            <person name="Sun H."/>
            <person name="Tritt A."/>
            <person name="Yoshinaga Y."/>
            <person name="Zwiers L.-H."/>
            <person name="Turgeon B."/>
            <person name="Goodwin S."/>
            <person name="Spatafora J."/>
            <person name="Crous P."/>
            <person name="Grigoriev I."/>
        </authorList>
    </citation>
    <scope>NUCLEOTIDE SEQUENCE</scope>
    <source>
        <strain evidence="2">CBS 109.77</strain>
    </source>
</reference>
<protein>
    <submittedName>
        <fullName evidence="2">Uncharacterized protein</fullName>
    </submittedName>
</protein>
<accession>A0A6A6X5T3</accession>
<dbReference type="OrthoDB" id="74545at2759"/>
<feature type="region of interest" description="Disordered" evidence="1">
    <location>
        <begin position="846"/>
        <end position="876"/>
    </location>
</feature>
<dbReference type="CDD" id="cd01709">
    <property type="entry name" value="RT_like_1"/>
    <property type="match status" value="1"/>
</dbReference>
<feature type="compositionally biased region" description="Polar residues" evidence="1">
    <location>
        <begin position="202"/>
        <end position="219"/>
    </location>
</feature>
<name>A0A6A6X5T3_9PLEO</name>
<dbReference type="Proteomes" id="UP000799757">
    <property type="component" value="Unassembled WGS sequence"/>
</dbReference>
<dbReference type="EMBL" id="MU002007">
    <property type="protein sequence ID" value="KAF2791682.1"/>
    <property type="molecule type" value="Genomic_DNA"/>
</dbReference>
<evidence type="ECO:0000313" key="3">
    <source>
        <dbReference type="Proteomes" id="UP000799757"/>
    </source>
</evidence>
<evidence type="ECO:0000313" key="2">
    <source>
        <dbReference type="EMBL" id="KAF2791682.1"/>
    </source>
</evidence>
<dbReference type="PANTHER" id="PTHR37015">
    <property type="entry name" value="REVERSE TRANSCRIPTASE DOMAIN-CONTAINING PROTEIN"/>
    <property type="match status" value="1"/>
</dbReference>
<organism evidence="2 3">
    <name type="scientific">Melanomma pulvis-pyrius CBS 109.77</name>
    <dbReference type="NCBI Taxonomy" id="1314802"/>
    <lineage>
        <taxon>Eukaryota</taxon>
        <taxon>Fungi</taxon>
        <taxon>Dikarya</taxon>
        <taxon>Ascomycota</taxon>
        <taxon>Pezizomycotina</taxon>
        <taxon>Dothideomycetes</taxon>
        <taxon>Pleosporomycetidae</taxon>
        <taxon>Pleosporales</taxon>
        <taxon>Melanommataceae</taxon>
        <taxon>Melanomma</taxon>
    </lineage>
</organism>
<dbReference type="PANTHER" id="PTHR37015:SF2">
    <property type="entry name" value="REVERSE TRANSCRIPTASE DOMAIN-CONTAINING PROTEIN"/>
    <property type="match status" value="1"/>
</dbReference>
<evidence type="ECO:0000256" key="1">
    <source>
        <dbReference type="SAM" id="MobiDB-lite"/>
    </source>
</evidence>
<feature type="region of interest" description="Disordered" evidence="1">
    <location>
        <begin position="202"/>
        <end position="232"/>
    </location>
</feature>
<feature type="compositionally biased region" description="Basic and acidic residues" evidence="1">
    <location>
        <begin position="223"/>
        <end position="232"/>
    </location>
</feature>
<dbReference type="AlphaFoldDB" id="A0A6A6X5T3"/>
<keyword evidence="3" id="KW-1185">Reference proteome</keyword>
<proteinExistence type="predicted"/>
<gene>
    <name evidence="2" type="ORF">K505DRAFT_326682</name>
</gene>